<dbReference type="AlphaFoldDB" id="A0A1W4X7G1"/>
<keyword evidence="4 8" id="KW-0479">Metal-binding</keyword>
<protein>
    <submittedName>
        <fullName evidence="12">Ecdysone 20-monooxygenase</fullName>
    </submittedName>
</protein>
<dbReference type="GO" id="GO:0016705">
    <property type="term" value="F:oxidoreductase activity, acting on paired donors, with incorporation or reduction of molecular oxygen"/>
    <property type="evidence" value="ECO:0007669"/>
    <property type="project" value="InterPro"/>
</dbReference>
<comment type="cofactor">
    <cofactor evidence="1 8">
        <name>heme</name>
        <dbReference type="ChEBI" id="CHEBI:30413"/>
    </cofactor>
</comment>
<feature type="binding site" description="axial binding residue" evidence="8">
    <location>
        <position position="444"/>
    </location>
    <ligand>
        <name>heme</name>
        <dbReference type="ChEBI" id="CHEBI:30413"/>
    </ligand>
    <ligandPart>
        <name>Fe</name>
        <dbReference type="ChEBI" id="CHEBI:18248"/>
    </ligandPart>
</feature>
<dbReference type="Gene3D" id="1.10.630.10">
    <property type="entry name" value="Cytochrome P450"/>
    <property type="match status" value="1"/>
</dbReference>
<keyword evidence="10" id="KW-0472">Membrane</keyword>
<evidence type="ECO:0000256" key="6">
    <source>
        <dbReference type="ARBA" id="ARBA00023004"/>
    </source>
</evidence>
<dbReference type="RefSeq" id="XP_018332041.1">
    <property type="nucleotide sequence ID" value="XM_018476539.1"/>
</dbReference>
<dbReference type="PRINTS" id="PR00463">
    <property type="entry name" value="EP450I"/>
</dbReference>
<keyword evidence="7 9" id="KW-0503">Monooxygenase</keyword>
<dbReference type="STRING" id="224129.A0A1W4X7G1"/>
<dbReference type="InterPro" id="IPR050479">
    <property type="entry name" value="CYP11_CYP27_families"/>
</dbReference>
<dbReference type="SUPFAM" id="SSF48264">
    <property type="entry name" value="Cytochrome P450"/>
    <property type="match status" value="1"/>
</dbReference>
<evidence type="ECO:0000256" key="9">
    <source>
        <dbReference type="RuleBase" id="RU000461"/>
    </source>
</evidence>
<evidence type="ECO:0000256" key="4">
    <source>
        <dbReference type="ARBA" id="ARBA00022723"/>
    </source>
</evidence>
<proteinExistence type="inferred from homology"/>
<dbReference type="PRINTS" id="PR00385">
    <property type="entry name" value="P450"/>
</dbReference>
<evidence type="ECO:0000313" key="11">
    <source>
        <dbReference type="Proteomes" id="UP000192223"/>
    </source>
</evidence>
<sequence length="495" mass="56691">MIETILNPLNLPSILVLIFTLFMCNWYIWKRVNKRQDVVEKGVYDIPGPVPLPFFGTRWLYSWIGGYKFEKIHEMYEVLFAKYGPIIKEEALWNYPIVSIKEREDIEKVLRSVGKYPLRPPTEIVVHYRKNLPDRYSSLGLVNEQGETWHHLRTHLTSELTSTRTISEFTPVVKDILHEWCDLIKQNRSNTGKIENVHVLAERFALEVTCALVLGRRMGFLLSNELSDKSKRLSRAVKEHFLASRDTYYGLPFWKLVPTESYSKFVKAQNEIYQIASELIQTADDSTQDSAVFQSVLHAPVDEKDKTTVIVDFIAAGIHTLANSLIFLLHLIGSNEDVQKTLKEHLKNGSNSYAKACVYESFRVIPTAPCIARILDKDLQLSGYNLKAGTVVLSHTGIACRDERYFPNAKKFDPGRWLNEVKGANVHSLNAFLISPFGVGKRICPGKRFSEMVVTVALEIIMEHFKLECKEPLELVFEFLLAPKSSTSIYFHDDT</sequence>
<evidence type="ECO:0000256" key="7">
    <source>
        <dbReference type="ARBA" id="ARBA00023033"/>
    </source>
</evidence>
<dbReference type="CDD" id="cd11054">
    <property type="entry name" value="CYP24A1-like"/>
    <property type="match status" value="1"/>
</dbReference>
<dbReference type="Pfam" id="PF00067">
    <property type="entry name" value="p450"/>
    <property type="match status" value="1"/>
</dbReference>
<evidence type="ECO:0000256" key="5">
    <source>
        <dbReference type="ARBA" id="ARBA00023002"/>
    </source>
</evidence>
<dbReference type="PANTHER" id="PTHR24279:SF120">
    <property type="entry name" value="CYTOCHROME P450"/>
    <property type="match status" value="1"/>
</dbReference>
<dbReference type="CTD" id="56961"/>
<dbReference type="GO" id="GO:0004497">
    <property type="term" value="F:monooxygenase activity"/>
    <property type="evidence" value="ECO:0007669"/>
    <property type="project" value="UniProtKB-KW"/>
</dbReference>
<evidence type="ECO:0000256" key="1">
    <source>
        <dbReference type="ARBA" id="ARBA00001971"/>
    </source>
</evidence>
<feature type="transmembrane region" description="Helical" evidence="10">
    <location>
        <begin position="12"/>
        <end position="29"/>
    </location>
</feature>
<evidence type="ECO:0000256" key="2">
    <source>
        <dbReference type="ARBA" id="ARBA00010617"/>
    </source>
</evidence>
<keyword evidence="11" id="KW-1185">Reference proteome</keyword>
<dbReference type="InParanoid" id="A0A1W4X7G1"/>
<name>A0A1W4X7G1_AGRPL</name>
<dbReference type="Proteomes" id="UP000192223">
    <property type="component" value="Unplaced"/>
</dbReference>
<keyword evidence="6 8" id="KW-0408">Iron</keyword>
<keyword evidence="3 8" id="KW-0349">Heme</keyword>
<evidence type="ECO:0000256" key="3">
    <source>
        <dbReference type="ARBA" id="ARBA00022617"/>
    </source>
</evidence>
<dbReference type="FunCoup" id="A0A1W4X7G1">
    <property type="interactions" value="44"/>
</dbReference>
<dbReference type="InterPro" id="IPR036396">
    <property type="entry name" value="Cyt_P450_sf"/>
</dbReference>
<dbReference type="InterPro" id="IPR001128">
    <property type="entry name" value="Cyt_P450"/>
</dbReference>
<keyword evidence="5 9" id="KW-0560">Oxidoreductase</keyword>
<comment type="similarity">
    <text evidence="2 9">Belongs to the cytochrome P450 family.</text>
</comment>
<gene>
    <name evidence="12" type="primary">LOC108741669</name>
</gene>
<dbReference type="GO" id="GO:0005506">
    <property type="term" value="F:iron ion binding"/>
    <property type="evidence" value="ECO:0007669"/>
    <property type="project" value="InterPro"/>
</dbReference>
<dbReference type="InterPro" id="IPR017972">
    <property type="entry name" value="Cyt_P450_CS"/>
</dbReference>
<dbReference type="OrthoDB" id="3945418at2759"/>
<dbReference type="PANTHER" id="PTHR24279">
    <property type="entry name" value="CYTOCHROME P450"/>
    <property type="match status" value="1"/>
</dbReference>
<keyword evidence="10" id="KW-0812">Transmembrane</keyword>
<evidence type="ECO:0000256" key="8">
    <source>
        <dbReference type="PIRSR" id="PIRSR602401-1"/>
    </source>
</evidence>
<evidence type="ECO:0000313" key="12">
    <source>
        <dbReference type="RefSeq" id="XP_018332041.1"/>
    </source>
</evidence>
<keyword evidence="10" id="KW-1133">Transmembrane helix</keyword>
<dbReference type="PROSITE" id="PS00086">
    <property type="entry name" value="CYTOCHROME_P450"/>
    <property type="match status" value="1"/>
</dbReference>
<reference evidence="12" key="1">
    <citation type="submission" date="2025-08" db="UniProtKB">
        <authorList>
            <consortium name="RefSeq"/>
        </authorList>
    </citation>
    <scope>IDENTIFICATION</scope>
    <source>
        <tissue evidence="12">Entire body</tissue>
    </source>
</reference>
<dbReference type="KEGG" id="apln:108741669"/>
<evidence type="ECO:0000256" key="10">
    <source>
        <dbReference type="SAM" id="Phobius"/>
    </source>
</evidence>
<dbReference type="GeneID" id="108741669"/>
<dbReference type="GO" id="GO:0020037">
    <property type="term" value="F:heme binding"/>
    <property type="evidence" value="ECO:0007669"/>
    <property type="project" value="InterPro"/>
</dbReference>
<dbReference type="InterPro" id="IPR002401">
    <property type="entry name" value="Cyt_P450_E_grp-I"/>
</dbReference>
<accession>A0A1W4X7G1</accession>
<organism evidence="11 12">
    <name type="scientific">Agrilus planipennis</name>
    <name type="common">Emerald ash borer</name>
    <name type="synonym">Agrilus marcopoli</name>
    <dbReference type="NCBI Taxonomy" id="224129"/>
    <lineage>
        <taxon>Eukaryota</taxon>
        <taxon>Metazoa</taxon>
        <taxon>Ecdysozoa</taxon>
        <taxon>Arthropoda</taxon>
        <taxon>Hexapoda</taxon>
        <taxon>Insecta</taxon>
        <taxon>Pterygota</taxon>
        <taxon>Neoptera</taxon>
        <taxon>Endopterygota</taxon>
        <taxon>Coleoptera</taxon>
        <taxon>Polyphaga</taxon>
        <taxon>Elateriformia</taxon>
        <taxon>Buprestoidea</taxon>
        <taxon>Buprestidae</taxon>
        <taxon>Agrilinae</taxon>
        <taxon>Agrilus</taxon>
    </lineage>
</organism>